<dbReference type="PANTHER" id="PTHR22991">
    <property type="entry name" value="PROTEIN CBG13490"/>
    <property type="match status" value="1"/>
</dbReference>
<feature type="chain" id="PRO_5041366515" description="C-type lectin domain-containing protein" evidence="2">
    <location>
        <begin position="18"/>
        <end position="208"/>
    </location>
</feature>
<evidence type="ECO:0000313" key="4">
    <source>
        <dbReference type="EMBL" id="KAK0420363.1"/>
    </source>
</evidence>
<feature type="signal peptide" evidence="2">
    <location>
        <begin position="1"/>
        <end position="17"/>
    </location>
</feature>
<accession>A0AA39M4F2</accession>
<dbReference type="Pfam" id="PF00059">
    <property type="entry name" value="Lectin_C"/>
    <property type="match status" value="1"/>
</dbReference>
<dbReference type="Proteomes" id="UP001175271">
    <property type="component" value="Unassembled WGS sequence"/>
</dbReference>
<dbReference type="InterPro" id="IPR050976">
    <property type="entry name" value="Snaclec"/>
</dbReference>
<organism evidence="4 5">
    <name type="scientific">Steinernema hermaphroditum</name>
    <dbReference type="NCBI Taxonomy" id="289476"/>
    <lineage>
        <taxon>Eukaryota</taxon>
        <taxon>Metazoa</taxon>
        <taxon>Ecdysozoa</taxon>
        <taxon>Nematoda</taxon>
        <taxon>Chromadorea</taxon>
        <taxon>Rhabditida</taxon>
        <taxon>Tylenchina</taxon>
        <taxon>Panagrolaimomorpha</taxon>
        <taxon>Strongyloidoidea</taxon>
        <taxon>Steinernematidae</taxon>
        <taxon>Steinernema</taxon>
    </lineage>
</organism>
<dbReference type="InterPro" id="IPR016187">
    <property type="entry name" value="CTDL_fold"/>
</dbReference>
<feature type="domain" description="C-type lectin" evidence="3">
    <location>
        <begin position="39"/>
        <end position="147"/>
    </location>
</feature>
<keyword evidence="5" id="KW-1185">Reference proteome</keyword>
<dbReference type="CDD" id="cd00037">
    <property type="entry name" value="CLECT"/>
    <property type="match status" value="1"/>
</dbReference>
<evidence type="ECO:0000256" key="2">
    <source>
        <dbReference type="SAM" id="SignalP"/>
    </source>
</evidence>
<dbReference type="AlphaFoldDB" id="A0AA39M4F2"/>
<dbReference type="InterPro" id="IPR016186">
    <property type="entry name" value="C-type_lectin-like/link_sf"/>
</dbReference>
<dbReference type="SMART" id="SM00034">
    <property type="entry name" value="CLECT"/>
    <property type="match status" value="1"/>
</dbReference>
<gene>
    <name evidence="4" type="ORF">QR680_014634</name>
</gene>
<reference evidence="4" key="1">
    <citation type="submission" date="2023-06" db="EMBL/GenBank/DDBJ databases">
        <title>Genomic analysis of the entomopathogenic nematode Steinernema hermaphroditum.</title>
        <authorList>
            <person name="Schwarz E.M."/>
            <person name="Heppert J.K."/>
            <person name="Baniya A."/>
            <person name="Schwartz H.T."/>
            <person name="Tan C.-H."/>
            <person name="Antoshechkin I."/>
            <person name="Sternberg P.W."/>
            <person name="Goodrich-Blair H."/>
            <person name="Dillman A.R."/>
        </authorList>
    </citation>
    <scope>NUCLEOTIDE SEQUENCE</scope>
    <source>
        <strain evidence="4">PS9179</strain>
        <tissue evidence="4">Whole animal</tissue>
    </source>
</reference>
<evidence type="ECO:0000259" key="3">
    <source>
        <dbReference type="PROSITE" id="PS50041"/>
    </source>
</evidence>
<dbReference type="SUPFAM" id="SSF56436">
    <property type="entry name" value="C-type lectin-like"/>
    <property type="match status" value="1"/>
</dbReference>
<sequence>MRILLVLFASLVAVLFADDQCNTGFLSNGDDPTDNTWFCVRHYNITANYPDAKKFCESQGATMVSVHRKIQDESLTIFDQYPTFWIGGRDVYNNGTWSWEDGTKWDYSSWAAGAPYKGLGWDCIMVDPYTGLWQNYNCDNHKGGVCCSTPYHWVSSFAAAATAAAAAAASTSTASTVVFRSISQWGTAICRSGQDDEKKPKRQEPHDH</sequence>
<protein>
    <recommendedName>
        <fullName evidence="3">C-type lectin domain-containing protein</fullName>
    </recommendedName>
</protein>
<evidence type="ECO:0000313" key="5">
    <source>
        <dbReference type="Proteomes" id="UP001175271"/>
    </source>
</evidence>
<dbReference type="Gene3D" id="3.10.100.10">
    <property type="entry name" value="Mannose-Binding Protein A, subunit A"/>
    <property type="match status" value="1"/>
</dbReference>
<dbReference type="PANTHER" id="PTHR22991:SF44">
    <property type="entry name" value="C-TYPE LECTIN-RELATED"/>
    <property type="match status" value="1"/>
</dbReference>
<keyword evidence="1" id="KW-1015">Disulfide bond</keyword>
<dbReference type="PROSITE" id="PS50041">
    <property type="entry name" value="C_TYPE_LECTIN_2"/>
    <property type="match status" value="1"/>
</dbReference>
<keyword evidence="2" id="KW-0732">Signal</keyword>
<dbReference type="EMBL" id="JAUCMV010000002">
    <property type="protein sequence ID" value="KAK0420363.1"/>
    <property type="molecule type" value="Genomic_DNA"/>
</dbReference>
<evidence type="ECO:0000256" key="1">
    <source>
        <dbReference type="ARBA" id="ARBA00023157"/>
    </source>
</evidence>
<proteinExistence type="predicted"/>
<comment type="caution">
    <text evidence="4">The sequence shown here is derived from an EMBL/GenBank/DDBJ whole genome shotgun (WGS) entry which is preliminary data.</text>
</comment>
<name>A0AA39M4F2_9BILA</name>
<dbReference type="InterPro" id="IPR001304">
    <property type="entry name" value="C-type_lectin-like"/>
</dbReference>